<comment type="caution">
    <text evidence="1">The sequence shown here is derived from an EMBL/GenBank/DDBJ whole genome shotgun (WGS) entry which is preliminary data.</text>
</comment>
<proteinExistence type="predicted"/>
<name>W4LT93_ENTF1</name>
<evidence type="ECO:0000313" key="2">
    <source>
        <dbReference type="Proteomes" id="UP000019141"/>
    </source>
</evidence>
<dbReference type="EMBL" id="AZHW01000260">
    <property type="protein sequence ID" value="ETX01198.1"/>
    <property type="molecule type" value="Genomic_DNA"/>
</dbReference>
<dbReference type="HOGENOM" id="CLU_2449100_0_0_7"/>
<dbReference type="Proteomes" id="UP000019141">
    <property type="component" value="Unassembled WGS sequence"/>
</dbReference>
<keyword evidence="2" id="KW-1185">Reference proteome</keyword>
<reference evidence="1 2" key="1">
    <citation type="journal article" date="2014" name="Nature">
        <title>An environmental bacterial taxon with a large and distinct metabolic repertoire.</title>
        <authorList>
            <person name="Wilson M.C."/>
            <person name="Mori T."/>
            <person name="Ruckert C."/>
            <person name="Uria A.R."/>
            <person name="Helf M.J."/>
            <person name="Takada K."/>
            <person name="Gernert C."/>
            <person name="Steffens U.A."/>
            <person name="Heycke N."/>
            <person name="Schmitt S."/>
            <person name="Rinke C."/>
            <person name="Helfrich E.J."/>
            <person name="Brachmann A.O."/>
            <person name="Gurgui C."/>
            <person name="Wakimoto T."/>
            <person name="Kracht M."/>
            <person name="Crusemann M."/>
            <person name="Hentschel U."/>
            <person name="Abe I."/>
            <person name="Matsunaga S."/>
            <person name="Kalinowski J."/>
            <person name="Takeyama H."/>
            <person name="Piel J."/>
        </authorList>
    </citation>
    <scope>NUCLEOTIDE SEQUENCE [LARGE SCALE GENOMIC DNA]</scope>
    <source>
        <strain evidence="2">TSY1</strain>
    </source>
</reference>
<dbReference type="AlphaFoldDB" id="W4LT93"/>
<accession>W4LT93</accession>
<organism evidence="1 2">
    <name type="scientific">Entotheonella factor</name>
    <dbReference type="NCBI Taxonomy" id="1429438"/>
    <lineage>
        <taxon>Bacteria</taxon>
        <taxon>Pseudomonadati</taxon>
        <taxon>Nitrospinota/Tectimicrobiota group</taxon>
        <taxon>Candidatus Tectimicrobiota</taxon>
        <taxon>Candidatus Entotheonellia</taxon>
        <taxon>Candidatus Entotheonellales</taxon>
        <taxon>Candidatus Entotheonellaceae</taxon>
        <taxon>Candidatus Entotheonella</taxon>
    </lineage>
</organism>
<protein>
    <submittedName>
        <fullName evidence="1">Uncharacterized protein</fullName>
    </submittedName>
</protein>
<evidence type="ECO:0000313" key="1">
    <source>
        <dbReference type="EMBL" id="ETX01198.1"/>
    </source>
</evidence>
<sequence length="89" mass="10171">MSQPVDTILEKFVDHLLQGFTPELAKHFAELPKPTPDFQARLDELAEKANEGMLSSEEAKEYDKYIEYMDFLALIRLKARSRVSASPNV</sequence>
<gene>
    <name evidence="1" type="ORF">ETSY1_08325</name>
</gene>